<dbReference type="PROSITE" id="PS51219">
    <property type="entry name" value="DPCK"/>
    <property type="match status" value="1"/>
</dbReference>
<proteinExistence type="inferred from homology"/>
<dbReference type="PANTHER" id="PTHR10695">
    <property type="entry name" value="DEPHOSPHO-COA KINASE-RELATED"/>
    <property type="match status" value="1"/>
</dbReference>
<dbReference type="CDD" id="cd02022">
    <property type="entry name" value="DPCK"/>
    <property type="match status" value="1"/>
</dbReference>
<dbReference type="EMBL" id="SJDL01000010">
    <property type="protein sequence ID" value="TBW56721.1"/>
    <property type="molecule type" value="Genomic_DNA"/>
</dbReference>
<dbReference type="Gene3D" id="3.40.50.300">
    <property type="entry name" value="P-loop containing nucleotide triphosphate hydrolases"/>
    <property type="match status" value="1"/>
</dbReference>
<keyword evidence="2 5" id="KW-0547">Nucleotide-binding</keyword>
<evidence type="ECO:0000313" key="8">
    <source>
        <dbReference type="Proteomes" id="UP000313645"/>
    </source>
</evidence>
<dbReference type="EC" id="2.7.1.24" evidence="5 6"/>
<dbReference type="GO" id="GO:0004140">
    <property type="term" value="F:dephospho-CoA kinase activity"/>
    <property type="evidence" value="ECO:0007669"/>
    <property type="project" value="UniProtKB-EC"/>
</dbReference>
<comment type="catalytic activity">
    <reaction evidence="5">
        <text>3'-dephospho-CoA + ATP = ADP + CoA + H(+)</text>
        <dbReference type="Rhea" id="RHEA:18245"/>
        <dbReference type="ChEBI" id="CHEBI:15378"/>
        <dbReference type="ChEBI" id="CHEBI:30616"/>
        <dbReference type="ChEBI" id="CHEBI:57287"/>
        <dbReference type="ChEBI" id="CHEBI:57328"/>
        <dbReference type="ChEBI" id="CHEBI:456216"/>
        <dbReference type="EC" id="2.7.1.24"/>
    </reaction>
</comment>
<comment type="pathway">
    <text evidence="5">Cofactor biosynthesis; coenzyme A biosynthesis; CoA from (R)-pantothenate: step 5/5.</text>
</comment>
<organism evidence="7 8">
    <name type="scientific">Marinobacter halodurans</name>
    <dbReference type="NCBI Taxonomy" id="2528979"/>
    <lineage>
        <taxon>Bacteria</taxon>
        <taxon>Pseudomonadati</taxon>
        <taxon>Pseudomonadota</taxon>
        <taxon>Gammaproteobacteria</taxon>
        <taxon>Pseudomonadales</taxon>
        <taxon>Marinobacteraceae</taxon>
        <taxon>Marinobacter</taxon>
    </lineage>
</organism>
<comment type="function">
    <text evidence="5">Catalyzes the phosphorylation of the 3'-hydroxyl group of dephosphocoenzyme A to form coenzyme A.</text>
</comment>
<evidence type="ECO:0000256" key="5">
    <source>
        <dbReference type="HAMAP-Rule" id="MF_00376"/>
    </source>
</evidence>
<keyword evidence="3 5" id="KW-0067">ATP-binding</keyword>
<reference evidence="7 8" key="1">
    <citation type="submission" date="2019-02" db="EMBL/GenBank/DDBJ databases">
        <title>Marinobacter halodurans sp. nov., a marine bacterium isolated from sea tidal flat.</title>
        <authorList>
            <person name="Yoo Y."/>
            <person name="Lee D.W."/>
            <person name="Kim B.S."/>
            <person name="Kim J.-J."/>
        </authorList>
    </citation>
    <scope>NUCLEOTIDE SEQUENCE [LARGE SCALE GENOMIC DNA]</scope>
    <source>
        <strain evidence="7 8">YJ-S3-2</strain>
    </source>
</reference>
<dbReference type="RefSeq" id="WP_131481048.1">
    <property type="nucleotide sequence ID" value="NZ_SJDL01000010.1"/>
</dbReference>
<keyword evidence="5 7" id="KW-0418">Kinase</keyword>
<comment type="subcellular location">
    <subcellularLocation>
        <location evidence="5">Cytoplasm</location>
    </subcellularLocation>
</comment>
<dbReference type="InterPro" id="IPR027417">
    <property type="entry name" value="P-loop_NTPase"/>
</dbReference>
<evidence type="ECO:0000313" key="7">
    <source>
        <dbReference type="EMBL" id="TBW56721.1"/>
    </source>
</evidence>
<dbReference type="SUPFAM" id="SSF52540">
    <property type="entry name" value="P-loop containing nucleoside triphosphate hydrolases"/>
    <property type="match status" value="1"/>
</dbReference>
<accession>A0ABY1ZQQ1</accession>
<dbReference type="NCBIfam" id="TIGR00152">
    <property type="entry name" value="dephospho-CoA kinase"/>
    <property type="match status" value="1"/>
</dbReference>
<evidence type="ECO:0000256" key="3">
    <source>
        <dbReference type="ARBA" id="ARBA00022840"/>
    </source>
</evidence>
<dbReference type="Proteomes" id="UP000313645">
    <property type="component" value="Unassembled WGS sequence"/>
</dbReference>
<gene>
    <name evidence="5" type="primary">coaE</name>
    <name evidence="7" type="ORF">EZI54_08745</name>
</gene>
<dbReference type="Pfam" id="PF01121">
    <property type="entry name" value="CoaE"/>
    <property type="match status" value="1"/>
</dbReference>
<evidence type="ECO:0000256" key="4">
    <source>
        <dbReference type="ARBA" id="ARBA00022993"/>
    </source>
</evidence>
<keyword evidence="8" id="KW-1185">Reference proteome</keyword>
<protein>
    <recommendedName>
        <fullName evidence="5 6">Dephospho-CoA kinase</fullName>
        <ecNumber evidence="5 6">2.7.1.24</ecNumber>
    </recommendedName>
    <alternativeName>
        <fullName evidence="5">Dephosphocoenzyme A kinase</fullName>
    </alternativeName>
</protein>
<dbReference type="PANTHER" id="PTHR10695:SF46">
    <property type="entry name" value="BIFUNCTIONAL COENZYME A SYNTHASE-RELATED"/>
    <property type="match status" value="1"/>
</dbReference>
<feature type="binding site" evidence="5">
    <location>
        <begin position="11"/>
        <end position="16"/>
    </location>
    <ligand>
        <name>ATP</name>
        <dbReference type="ChEBI" id="CHEBI:30616"/>
    </ligand>
</feature>
<dbReference type="HAMAP" id="MF_00376">
    <property type="entry name" value="Dephospho_CoA_kinase"/>
    <property type="match status" value="1"/>
</dbReference>
<comment type="caution">
    <text evidence="7">The sequence shown here is derived from an EMBL/GenBank/DDBJ whole genome shotgun (WGS) entry which is preliminary data.</text>
</comment>
<evidence type="ECO:0000256" key="6">
    <source>
        <dbReference type="NCBIfam" id="TIGR00152"/>
    </source>
</evidence>
<dbReference type="InterPro" id="IPR001977">
    <property type="entry name" value="Depp_CoAkinase"/>
</dbReference>
<evidence type="ECO:0000256" key="1">
    <source>
        <dbReference type="ARBA" id="ARBA00009018"/>
    </source>
</evidence>
<keyword evidence="4 5" id="KW-0173">Coenzyme A biosynthesis</keyword>
<name>A0ABY1ZQQ1_9GAMM</name>
<evidence type="ECO:0000256" key="2">
    <source>
        <dbReference type="ARBA" id="ARBA00022741"/>
    </source>
</evidence>
<keyword evidence="5" id="KW-0963">Cytoplasm</keyword>
<sequence length="209" mass="23189">MRVIGLTGGIGSGKSTVARLFQELGVHAVDADIIAREVVEPGTPALARIAGHFGETILTAEGALNRAALRRIVFETPSERAWLEKLLHPVIREEIRRQLWLGDEPVPADYPHQYVLLVSPLLLETDQYQLTDEVIVVDVPVETQIERTMGRDQNDRDQVERIIAAQIPREERLQKADRVIDNTQPMAAVKDSVRALHAILDTGLADQGS</sequence>
<comment type="similarity">
    <text evidence="1 5">Belongs to the CoaE family.</text>
</comment>
<keyword evidence="5 7" id="KW-0808">Transferase</keyword>